<dbReference type="InterPro" id="IPR013096">
    <property type="entry name" value="Cupin_2"/>
</dbReference>
<feature type="domain" description="Cupin type-2" evidence="1">
    <location>
        <begin position="41"/>
        <end position="100"/>
    </location>
</feature>
<dbReference type="CDD" id="cd02233">
    <property type="entry name" value="cupin_HNL-like"/>
    <property type="match status" value="1"/>
</dbReference>
<dbReference type="PANTHER" id="PTHR43698">
    <property type="entry name" value="RIBD C-TERMINAL DOMAIN CONTAINING PROTEIN"/>
    <property type="match status" value="1"/>
</dbReference>
<dbReference type="InterPro" id="IPR014710">
    <property type="entry name" value="RmlC-like_jellyroll"/>
</dbReference>
<dbReference type="InterPro" id="IPR047263">
    <property type="entry name" value="HNL-like_cupin"/>
</dbReference>
<evidence type="ECO:0000259" key="1">
    <source>
        <dbReference type="Pfam" id="PF07883"/>
    </source>
</evidence>
<reference evidence="2 3" key="1">
    <citation type="submission" date="2017-04" db="EMBL/GenBank/DDBJ databases">
        <authorList>
            <person name="Afonso C.L."/>
            <person name="Miller P.J."/>
            <person name="Scott M.A."/>
            <person name="Spackman E."/>
            <person name="Goraichik I."/>
            <person name="Dimitrov K.M."/>
            <person name="Suarez D.L."/>
            <person name="Swayne D.E."/>
        </authorList>
    </citation>
    <scope>NUCLEOTIDE SEQUENCE [LARGE SCALE GENOMIC DNA]</scope>
    <source>
        <strain evidence="2 3">KR-140</strain>
    </source>
</reference>
<dbReference type="PANTHER" id="PTHR43698:SF1">
    <property type="entry name" value="BLL4564 PROTEIN"/>
    <property type="match status" value="1"/>
</dbReference>
<dbReference type="OrthoDB" id="9802489at2"/>
<protein>
    <submittedName>
        <fullName evidence="2">Cupin domain protein</fullName>
    </submittedName>
</protein>
<organism evidence="2 3">
    <name type="scientific">Deinococcus hopiensis KR-140</name>
    <dbReference type="NCBI Taxonomy" id="695939"/>
    <lineage>
        <taxon>Bacteria</taxon>
        <taxon>Thermotogati</taxon>
        <taxon>Deinococcota</taxon>
        <taxon>Deinococci</taxon>
        <taxon>Deinococcales</taxon>
        <taxon>Deinococcaceae</taxon>
        <taxon>Deinococcus</taxon>
    </lineage>
</organism>
<dbReference type="RefSeq" id="WP_084046398.1">
    <property type="nucleotide sequence ID" value="NZ_FWWU01000006.1"/>
</dbReference>
<sequence>MYSRKVSDLTTAPGPAALFTGQVWVDALTPDAPDIETKILRVTFTPGARTAWHIHPHEQILVVTLGRGLLRRKGETPQVMNQGDTFIVQAGEEHWHGAAPDSLMQHLAVQPAAASQATQWLAHVADGDDHLLPR</sequence>
<dbReference type="Pfam" id="PF07883">
    <property type="entry name" value="Cupin_2"/>
    <property type="match status" value="1"/>
</dbReference>
<dbReference type="AlphaFoldDB" id="A0A1W1UR60"/>
<dbReference type="Gene3D" id="2.60.120.10">
    <property type="entry name" value="Jelly Rolls"/>
    <property type="match status" value="1"/>
</dbReference>
<dbReference type="Proteomes" id="UP000192582">
    <property type="component" value="Unassembled WGS sequence"/>
</dbReference>
<evidence type="ECO:0000313" key="3">
    <source>
        <dbReference type="Proteomes" id="UP000192582"/>
    </source>
</evidence>
<gene>
    <name evidence="2" type="ORF">SAMN00790413_04297</name>
</gene>
<keyword evidence="3" id="KW-1185">Reference proteome</keyword>
<dbReference type="InterPro" id="IPR011051">
    <property type="entry name" value="RmlC_Cupin_sf"/>
</dbReference>
<dbReference type="EMBL" id="FWWU01000006">
    <property type="protein sequence ID" value="SMB83184.1"/>
    <property type="molecule type" value="Genomic_DNA"/>
</dbReference>
<accession>A0A1W1UR60</accession>
<proteinExistence type="predicted"/>
<name>A0A1W1UR60_9DEIO</name>
<evidence type="ECO:0000313" key="2">
    <source>
        <dbReference type="EMBL" id="SMB83184.1"/>
    </source>
</evidence>
<dbReference type="SUPFAM" id="SSF51182">
    <property type="entry name" value="RmlC-like cupins"/>
    <property type="match status" value="1"/>
</dbReference>
<dbReference type="STRING" id="695939.SAMN00790413_04297"/>